<gene>
    <name evidence="2" type="ORF">DWW02_04785</name>
</gene>
<evidence type="ECO:0000313" key="2">
    <source>
        <dbReference type="EMBL" id="RGV79041.1"/>
    </source>
</evidence>
<evidence type="ECO:0008006" key="4">
    <source>
        <dbReference type="Google" id="ProtNLM"/>
    </source>
</evidence>
<dbReference type="Gene3D" id="2.10.270.20">
    <property type="match status" value="1"/>
</dbReference>
<dbReference type="RefSeq" id="WP_118017654.1">
    <property type="nucleotide sequence ID" value="NZ_CAUHGS010000001.1"/>
</dbReference>
<protein>
    <recommendedName>
        <fullName evidence="4">Cell wall-binding protein</fullName>
    </recommendedName>
</protein>
<accession>A0A412ZFT3</accession>
<dbReference type="Pfam" id="PF01473">
    <property type="entry name" value="Choline_bind_1"/>
    <property type="match status" value="2"/>
</dbReference>
<reference evidence="2 3" key="1">
    <citation type="submission" date="2018-08" db="EMBL/GenBank/DDBJ databases">
        <title>A genome reference for cultivated species of the human gut microbiota.</title>
        <authorList>
            <person name="Zou Y."/>
            <person name="Xue W."/>
            <person name="Luo G."/>
        </authorList>
    </citation>
    <scope>NUCLEOTIDE SEQUENCE [LARGE SCALE GENOMIC DNA]</scope>
    <source>
        <strain evidence="2 3">AF14-18</strain>
    </source>
</reference>
<proteinExistence type="predicted"/>
<name>A0A412ZFT3_9FIRM</name>
<dbReference type="Proteomes" id="UP000284543">
    <property type="component" value="Unassembled WGS sequence"/>
</dbReference>
<dbReference type="SUPFAM" id="SSF69360">
    <property type="entry name" value="Cell wall binding repeat"/>
    <property type="match status" value="1"/>
</dbReference>
<evidence type="ECO:0000313" key="3">
    <source>
        <dbReference type="Proteomes" id="UP000284543"/>
    </source>
</evidence>
<keyword evidence="1" id="KW-0677">Repeat</keyword>
<dbReference type="EMBL" id="QRZM01000001">
    <property type="protein sequence ID" value="RGV79041.1"/>
    <property type="molecule type" value="Genomic_DNA"/>
</dbReference>
<dbReference type="InterPro" id="IPR018337">
    <property type="entry name" value="Cell_wall/Cho-bd_repeat"/>
</dbReference>
<comment type="caution">
    <text evidence="2">The sequence shown here is derived from an EMBL/GenBank/DDBJ whole genome shotgun (WGS) entry which is preliminary data.</text>
</comment>
<evidence type="ECO:0000256" key="1">
    <source>
        <dbReference type="ARBA" id="ARBA00022737"/>
    </source>
</evidence>
<organism evidence="2 3">
    <name type="scientific">Enterocloster bolteae</name>
    <dbReference type="NCBI Taxonomy" id="208479"/>
    <lineage>
        <taxon>Bacteria</taxon>
        <taxon>Bacillati</taxon>
        <taxon>Bacillota</taxon>
        <taxon>Clostridia</taxon>
        <taxon>Lachnospirales</taxon>
        <taxon>Lachnospiraceae</taxon>
        <taxon>Enterocloster</taxon>
    </lineage>
</organism>
<sequence length="311" mass="35495">MRRWERLILIRGSAALITAALVLAVPLCVHGAQEGTWDRSEDGKYWMYFYSPGSPAEDEWIEDQGKEYYVDSKGRMKTGWVTDKRDKNKYYMGVDGAKCFNMFTPDDHYVGPDGLILESFDTYRKAVKKQLERQMKDKAYKEREGALRPGFMLWDINGDGYRDVVVTDQVQSPGRVVLTAVWDPAEEELVPASDADLDGPEKSYLSYNQDSQSVWLTIAKDSGERDCFQMEDNGFRFESLWHFELEYDDWGDPLYYVNGLKCDLEEWTLALAQAGQEAGSPVTEGLLPLDPETVKQAVDCSPGEELPLWQP</sequence>
<dbReference type="AlphaFoldDB" id="A0A412ZFT3"/>